<dbReference type="EMBL" id="CAJNOW010001443">
    <property type="protein sequence ID" value="CAF1318234.1"/>
    <property type="molecule type" value="Genomic_DNA"/>
</dbReference>
<dbReference type="Gene3D" id="3.10.490.10">
    <property type="entry name" value="Gamma-glutamyl cyclotransferase-like"/>
    <property type="match status" value="1"/>
</dbReference>
<accession>A0A815EXN0</accession>
<comment type="caution">
    <text evidence="1">The sequence shown here is derived from an EMBL/GenBank/DDBJ whole genome shotgun (WGS) entry which is preliminary data.</text>
</comment>
<dbReference type="Proteomes" id="UP000681720">
    <property type="component" value="Unassembled WGS sequence"/>
</dbReference>
<evidence type="ECO:0000313" key="3">
    <source>
        <dbReference type="Proteomes" id="UP000663834"/>
    </source>
</evidence>
<dbReference type="SUPFAM" id="SSF110857">
    <property type="entry name" value="Gamma-glutamyl cyclotransferase-like"/>
    <property type="match status" value="1"/>
</dbReference>
<proteinExistence type="predicted"/>
<dbReference type="InterPro" id="IPR036568">
    <property type="entry name" value="GGCT-like_sf"/>
</dbReference>
<dbReference type="InterPro" id="IPR013024">
    <property type="entry name" value="GGCT-like"/>
</dbReference>
<organism evidence="1 3">
    <name type="scientific">Rotaria magnacalcarata</name>
    <dbReference type="NCBI Taxonomy" id="392030"/>
    <lineage>
        <taxon>Eukaryota</taxon>
        <taxon>Metazoa</taxon>
        <taxon>Spiralia</taxon>
        <taxon>Gnathifera</taxon>
        <taxon>Rotifera</taxon>
        <taxon>Eurotatoria</taxon>
        <taxon>Bdelloidea</taxon>
        <taxon>Philodinida</taxon>
        <taxon>Philodinidae</taxon>
        <taxon>Rotaria</taxon>
    </lineage>
</organism>
<sequence>MTEQIFHLNSSLSDASFTLSCENILSKLVGPDQAIIDWILKHDTRDKAEIVLPDGQKFLWYFAIGSMINPVSLFLRDIIPLISYPAKCPDHKIVFRASSGMADIEHYSESEIHGVVHLLSDEQMSRLDAIELSYHRIVTNSINYQEQNHLVYIYKMNIDNQSTGLPSERYIDIIVKGCEYYKVQQEYINQLKYEQAVIPRKQSHMLQAFTNIPENLLYSEEELARHDGTDPTLPLWISVNGKLLEYSGLPPIDHPEYELQKRLYGFLKSKLGGREATYVLARTLYEPLYKIPLHENDLSVEHRALIEDDFYCKINNGQSYWKPIGRLRVSNSPL</sequence>
<dbReference type="Pfam" id="PF13772">
    <property type="entry name" value="AIG2_2"/>
    <property type="match status" value="1"/>
</dbReference>
<dbReference type="CDD" id="cd06661">
    <property type="entry name" value="GGCT_like"/>
    <property type="match status" value="1"/>
</dbReference>
<name>A0A815EXN0_9BILA</name>
<dbReference type="AlphaFoldDB" id="A0A815EXN0"/>
<gene>
    <name evidence="2" type="ORF">GIL414_LOCUS51102</name>
    <name evidence="1" type="ORF">KQP761_LOCUS5610</name>
</gene>
<dbReference type="Proteomes" id="UP000663834">
    <property type="component" value="Unassembled WGS sequence"/>
</dbReference>
<protein>
    <submittedName>
        <fullName evidence="1">Uncharacterized protein</fullName>
    </submittedName>
</protein>
<evidence type="ECO:0000313" key="1">
    <source>
        <dbReference type="EMBL" id="CAF1318234.1"/>
    </source>
</evidence>
<evidence type="ECO:0000313" key="2">
    <source>
        <dbReference type="EMBL" id="CAF4886245.1"/>
    </source>
</evidence>
<dbReference type="OrthoDB" id="2924818at2759"/>
<dbReference type="EMBL" id="CAJOBJ010171942">
    <property type="protein sequence ID" value="CAF4886245.1"/>
    <property type="molecule type" value="Genomic_DNA"/>
</dbReference>
<reference evidence="1" key="1">
    <citation type="submission" date="2021-02" db="EMBL/GenBank/DDBJ databases">
        <authorList>
            <person name="Nowell W R."/>
        </authorList>
    </citation>
    <scope>NUCLEOTIDE SEQUENCE</scope>
</reference>